<dbReference type="VEuPathDB" id="VectorBase:ISCW015085"/>
<reference evidence="2" key="1">
    <citation type="journal article" date="2005" name="Insect Mol. Biol.">
        <title>Ticks have R2 retrotransposons but not the consensus transposon target site of other arthropods.</title>
        <authorList>
            <person name="Bunikis J."/>
            <person name="Barbour A.G."/>
        </authorList>
    </citation>
    <scope>NUCLEOTIDE SEQUENCE</scope>
</reference>
<sequence>PLLFNLVVDEFLQTLDPGIGYSSDQLQLDGMAFADDLIVFASTPEGLQRRLDSLHSFVGARGLAINAEKSFTVSIVPSGREKRTKVVTTGNFSVSGIPLPACGIEARWKYLGVEFSPNGRNVPLTKDVASMLERVAKAPLKPQQRLVILRFYLIPRLYHRLVLGRWNRKLLKRLDVQIRDAVRKWMALPHDTPLGYYHAPVAEGGLGVGSFSTAIPWMQVQRLPRMATSSSPICRQAADTYMVKTALDRAKKACVVRGNILSDKQSVGKHWSALLHASNDGHALREVGRSPAAQRWVQEGTGLLTGRAFIDVNKLRINALPVRTRTKRGRDTDKNCRGGCRAPETLDHVLQKCHRTHAARIKRHDGLVQIVVDRLRKKGWTVEVEKRFNGPQTLIPDIVARRVLRENTPLEKRESAVIDATVITCGYPLLKAHESKVRKYDVPQVTSICKGKNTEHPLVTSATLNFRGVWCKQSAQDLLSLGLTKQDLKIMTVRCLQGGIHCFRVHHGMTSVK</sequence>
<name>Q49P02_IXOSC</name>
<dbReference type="InterPro" id="IPR000477">
    <property type="entry name" value="RT_dom"/>
</dbReference>
<dbReference type="VEuPathDB" id="VectorBase:ISCW022304"/>
<dbReference type="EMBL" id="AY682794">
    <property type="protein sequence ID" value="AAV85445.1"/>
    <property type="molecule type" value="Genomic_DNA"/>
</dbReference>
<dbReference type="GO" id="GO:0003964">
    <property type="term" value="F:RNA-directed DNA polymerase activity"/>
    <property type="evidence" value="ECO:0007669"/>
    <property type="project" value="UniProtKB-KW"/>
</dbReference>
<dbReference type="PANTHER" id="PTHR37557">
    <property type="entry name" value="115 KDA PROTEIN IN TYPE-1 RETROTRANSPOSABLE ELEMENT R1DM-LIKE PROTEIN-RELATED-RELATED"/>
    <property type="match status" value="1"/>
</dbReference>
<proteinExistence type="predicted"/>
<evidence type="ECO:0000259" key="1">
    <source>
        <dbReference type="PROSITE" id="PS50878"/>
    </source>
</evidence>
<dbReference type="VEuPathDB" id="VectorBase:ISCI012074"/>
<feature type="domain" description="Reverse transcriptase" evidence="1">
    <location>
        <begin position="1"/>
        <end position="115"/>
    </location>
</feature>
<dbReference type="Pfam" id="PF00078">
    <property type="entry name" value="RVT_1"/>
    <property type="match status" value="1"/>
</dbReference>
<feature type="non-terminal residue" evidence="2">
    <location>
        <position position="1"/>
    </location>
</feature>
<dbReference type="VEuPathDB" id="VectorBase:ISCP_005207"/>
<dbReference type="PANTHER" id="PTHR37557:SF4">
    <property type="entry name" value="CCHC-TYPE DOMAIN-CONTAINING PROTEIN"/>
    <property type="match status" value="1"/>
</dbReference>
<keyword evidence="2" id="KW-0808">Transferase</keyword>
<dbReference type="OrthoDB" id="6141723at2759"/>
<keyword evidence="2" id="KW-0695">RNA-directed DNA polymerase</keyword>
<keyword evidence="2" id="KW-0548">Nucleotidyltransferase</keyword>
<dbReference type="AlphaFoldDB" id="Q49P02"/>
<dbReference type="PROSITE" id="PS50878">
    <property type="entry name" value="RT_POL"/>
    <property type="match status" value="1"/>
</dbReference>
<protein>
    <submittedName>
        <fullName evidence="2">Reverse transcriptase-like protein</fullName>
    </submittedName>
</protein>
<accession>Q49P02</accession>
<dbReference type="VEuPathDB" id="VectorBase:ISCI022304"/>
<organism evidence="2">
    <name type="scientific">Ixodes scapularis</name>
    <name type="common">Black-legged tick</name>
    <name type="synonym">Deer tick</name>
    <dbReference type="NCBI Taxonomy" id="6945"/>
    <lineage>
        <taxon>Eukaryota</taxon>
        <taxon>Metazoa</taxon>
        <taxon>Ecdysozoa</taxon>
        <taxon>Arthropoda</taxon>
        <taxon>Chelicerata</taxon>
        <taxon>Arachnida</taxon>
        <taxon>Acari</taxon>
        <taxon>Parasitiformes</taxon>
        <taxon>Ixodida</taxon>
        <taxon>Ixodoidea</taxon>
        <taxon>Ixodidae</taxon>
        <taxon>Ixodinae</taxon>
        <taxon>Ixodes</taxon>
    </lineage>
</organism>
<evidence type="ECO:0000313" key="2">
    <source>
        <dbReference type="EMBL" id="AAV85445.1"/>
    </source>
</evidence>